<evidence type="ECO:0000256" key="3">
    <source>
        <dbReference type="ARBA" id="ARBA00023163"/>
    </source>
</evidence>
<dbReference type="PRINTS" id="PR00032">
    <property type="entry name" value="HTHARAC"/>
</dbReference>
<sequence>MEFTSVALQQSITIAKLYSFHYFEYAKGYVFEGEAHDFWELLYVDKGEVEVRADDRTVQLSEGEMIFHKPGEFHTVRVAERHKPPNLVVISFACASDAMTGFEERVTDLGKRERELLALVLKEGFGAFAPPFDDPLFHRLTPRPDAPFGGQQLMKSYLETLLILLLRGETAAEPDALKPTYTQKDNADQQLLERVVAFMKEHLADHLTLDRLCRAAHVGRTRLKELFQSRVGTGAMEFFKQLRIAEAKTLIREKQYNLTEIAAQLGYGSLHYFSRDFKRATGMSPSEYARSVKARSEG</sequence>
<dbReference type="InterPro" id="IPR018062">
    <property type="entry name" value="HTH_AraC-typ_CS"/>
</dbReference>
<dbReference type="RefSeq" id="WP_208849685.1">
    <property type="nucleotide sequence ID" value="NZ_JAGGDJ010000025.1"/>
</dbReference>
<keyword evidence="6" id="KW-1185">Reference proteome</keyword>
<dbReference type="InterPro" id="IPR003313">
    <property type="entry name" value="AraC-bd"/>
</dbReference>
<dbReference type="Gene3D" id="2.60.120.10">
    <property type="entry name" value="Jelly Rolls"/>
    <property type="match status" value="1"/>
</dbReference>
<dbReference type="SUPFAM" id="SSF46689">
    <property type="entry name" value="Homeodomain-like"/>
    <property type="match status" value="2"/>
</dbReference>
<dbReference type="InterPro" id="IPR018060">
    <property type="entry name" value="HTH_AraC"/>
</dbReference>
<dbReference type="Gene3D" id="1.10.10.60">
    <property type="entry name" value="Homeodomain-like"/>
    <property type="match status" value="1"/>
</dbReference>
<dbReference type="SMART" id="SM00342">
    <property type="entry name" value="HTH_ARAC"/>
    <property type="match status" value="1"/>
</dbReference>
<dbReference type="Proteomes" id="UP000670947">
    <property type="component" value="Unassembled WGS sequence"/>
</dbReference>
<keyword evidence="1" id="KW-0805">Transcription regulation</keyword>
<keyword evidence="3" id="KW-0804">Transcription</keyword>
<organism evidence="5 6">
    <name type="scientific">Paenibacillus artemisiicola</name>
    <dbReference type="NCBI Taxonomy" id="1172618"/>
    <lineage>
        <taxon>Bacteria</taxon>
        <taxon>Bacillati</taxon>
        <taxon>Bacillota</taxon>
        <taxon>Bacilli</taxon>
        <taxon>Bacillales</taxon>
        <taxon>Paenibacillaceae</taxon>
        <taxon>Paenibacillus</taxon>
    </lineage>
</organism>
<proteinExistence type="predicted"/>
<dbReference type="PANTHER" id="PTHR43280">
    <property type="entry name" value="ARAC-FAMILY TRANSCRIPTIONAL REGULATOR"/>
    <property type="match status" value="1"/>
</dbReference>
<comment type="caution">
    <text evidence="5">The sequence shown here is derived from an EMBL/GenBank/DDBJ whole genome shotgun (WGS) entry which is preliminary data.</text>
</comment>
<dbReference type="EMBL" id="JAGGDJ010000025">
    <property type="protein sequence ID" value="MBO7746948.1"/>
    <property type="molecule type" value="Genomic_DNA"/>
</dbReference>
<dbReference type="PROSITE" id="PS00041">
    <property type="entry name" value="HTH_ARAC_FAMILY_1"/>
    <property type="match status" value="1"/>
</dbReference>
<dbReference type="InterPro" id="IPR014710">
    <property type="entry name" value="RmlC-like_jellyroll"/>
</dbReference>
<evidence type="ECO:0000313" key="6">
    <source>
        <dbReference type="Proteomes" id="UP000670947"/>
    </source>
</evidence>
<feature type="domain" description="HTH araC/xylS-type" evidence="4">
    <location>
        <begin position="193"/>
        <end position="291"/>
    </location>
</feature>
<accession>A0ABS3WF55</accession>
<dbReference type="SUPFAM" id="SSF51182">
    <property type="entry name" value="RmlC-like cupins"/>
    <property type="match status" value="1"/>
</dbReference>
<dbReference type="PROSITE" id="PS01124">
    <property type="entry name" value="HTH_ARAC_FAMILY_2"/>
    <property type="match status" value="1"/>
</dbReference>
<dbReference type="InterPro" id="IPR020449">
    <property type="entry name" value="Tscrpt_reg_AraC-type_HTH"/>
</dbReference>
<name>A0ABS3WF55_9BACL</name>
<evidence type="ECO:0000259" key="4">
    <source>
        <dbReference type="PROSITE" id="PS01124"/>
    </source>
</evidence>
<reference evidence="5 6" key="1">
    <citation type="submission" date="2021-03" db="EMBL/GenBank/DDBJ databases">
        <title>Paenibacillus artemisicola MWE-103 whole genome sequence.</title>
        <authorList>
            <person name="Ham Y.J."/>
        </authorList>
    </citation>
    <scope>NUCLEOTIDE SEQUENCE [LARGE SCALE GENOMIC DNA]</scope>
    <source>
        <strain evidence="5 6">MWE-103</strain>
    </source>
</reference>
<protein>
    <submittedName>
        <fullName evidence="5">Helix-turn-helix transcriptional regulator</fullName>
    </submittedName>
</protein>
<gene>
    <name evidence="5" type="ORF">I8J29_22350</name>
</gene>
<dbReference type="InterPro" id="IPR009057">
    <property type="entry name" value="Homeodomain-like_sf"/>
</dbReference>
<dbReference type="Pfam" id="PF02311">
    <property type="entry name" value="AraC_binding"/>
    <property type="match status" value="1"/>
</dbReference>
<dbReference type="PANTHER" id="PTHR43280:SF28">
    <property type="entry name" value="HTH-TYPE TRANSCRIPTIONAL ACTIVATOR RHAS"/>
    <property type="match status" value="1"/>
</dbReference>
<keyword evidence="2" id="KW-0238">DNA-binding</keyword>
<evidence type="ECO:0000313" key="5">
    <source>
        <dbReference type="EMBL" id="MBO7746948.1"/>
    </source>
</evidence>
<dbReference type="Pfam" id="PF12833">
    <property type="entry name" value="HTH_18"/>
    <property type="match status" value="1"/>
</dbReference>
<evidence type="ECO:0000256" key="1">
    <source>
        <dbReference type="ARBA" id="ARBA00023015"/>
    </source>
</evidence>
<evidence type="ECO:0000256" key="2">
    <source>
        <dbReference type="ARBA" id="ARBA00023125"/>
    </source>
</evidence>
<dbReference type="InterPro" id="IPR011051">
    <property type="entry name" value="RmlC_Cupin_sf"/>
</dbReference>